<dbReference type="RefSeq" id="WP_258540356.1">
    <property type="nucleotide sequence ID" value="NZ_OU015584.1"/>
</dbReference>
<evidence type="ECO:0000313" key="1">
    <source>
        <dbReference type="EMBL" id="CAG5076453.1"/>
    </source>
</evidence>
<proteinExistence type="predicted"/>
<organism evidence="1 2">
    <name type="scientific">Parvicella tangerina</name>
    <dbReference type="NCBI Taxonomy" id="2829795"/>
    <lineage>
        <taxon>Bacteria</taxon>
        <taxon>Pseudomonadati</taxon>
        <taxon>Bacteroidota</taxon>
        <taxon>Flavobacteriia</taxon>
        <taxon>Flavobacteriales</taxon>
        <taxon>Parvicellaceae</taxon>
        <taxon>Parvicella</taxon>
    </lineage>
</organism>
<dbReference type="PANTHER" id="PTHR30458">
    <property type="entry name" value="PHENYLACETIC ACID DEGRADATION PROTEIN PAA"/>
    <property type="match status" value="1"/>
</dbReference>
<protein>
    <submittedName>
        <fullName evidence="1">1,2-phenylacetyl-CoA epoxidase, subunit C</fullName>
    </submittedName>
</protein>
<dbReference type="InterPro" id="IPR009078">
    <property type="entry name" value="Ferritin-like_SF"/>
</dbReference>
<evidence type="ECO:0000313" key="2">
    <source>
        <dbReference type="Proteomes" id="UP000683507"/>
    </source>
</evidence>
<dbReference type="InterPro" id="IPR052703">
    <property type="entry name" value="Aromatic_CoA_ox/epox"/>
</dbReference>
<dbReference type="GO" id="GO:0010124">
    <property type="term" value="P:phenylacetate catabolic process"/>
    <property type="evidence" value="ECO:0007669"/>
    <property type="project" value="InterPro"/>
</dbReference>
<dbReference type="EMBL" id="OU015584">
    <property type="protein sequence ID" value="CAG5076453.1"/>
    <property type="molecule type" value="Genomic_DNA"/>
</dbReference>
<dbReference type="PANTHER" id="PTHR30458:SF0">
    <property type="entry name" value="1,2-PHENYLACETYL-COA EPOXIDASE, SUBUNIT C"/>
    <property type="match status" value="1"/>
</dbReference>
<dbReference type="InterPro" id="IPR012347">
    <property type="entry name" value="Ferritin-like"/>
</dbReference>
<dbReference type="KEGG" id="ptan:CRYO30217_00111"/>
<dbReference type="Pfam" id="PF05138">
    <property type="entry name" value="PaaA_PaaC"/>
    <property type="match status" value="1"/>
</dbReference>
<gene>
    <name evidence="1" type="primary">paaC</name>
    <name evidence="1" type="ORF">CRYO30217_00111</name>
</gene>
<dbReference type="SUPFAM" id="SSF47240">
    <property type="entry name" value="Ferritin-like"/>
    <property type="match status" value="1"/>
</dbReference>
<sequence>MNDSLYKYTLRLADNGLILSHRLAEYISCAPFLEEDLALTNTGLDLLGQSEALLKYAAEIKGGVDEDWLAFARNEEDYFNFHMVEYPNEDYGYVIARQFLIDVFNYYNYTQLVDSKDERIAAVAKKAIKEVTYHLRRSSEWIIRLGDGTEESKTRIQQCLEDLWMYTDEFFEVDEVQEELHKQGIASDLNVIRKQWNQKVAEVLEEATLTKPEKPKYSLVYGKDGGHTEYMGFLLADMQYLKNRYPEATW</sequence>
<accession>A0A916JJS3</accession>
<dbReference type="InterPro" id="IPR007814">
    <property type="entry name" value="PaaA_PaaC"/>
</dbReference>
<dbReference type="Proteomes" id="UP000683507">
    <property type="component" value="Chromosome"/>
</dbReference>
<dbReference type="InterPro" id="IPR011882">
    <property type="entry name" value="PaaC"/>
</dbReference>
<dbReference type="AlphaFoldDB" id="A0A916JJS3"/>
<dbReference type="NCBIfam" id="TIGR02158">
    <property type="entry name" value="PA_CoA_Oxy3"/>
    <property type="match status" value="1"/>
</dbReference>
<reference evidence="1" key="1">
    <citation type="submission" date="2021-04" db="EMBL/GenBank/DDBJ databases">
        <authorList>
            <person name="Rodrigo-Torres L."/>
            <person name="Arahal R. D."/>
            <person name="Lucena T."/>
        </authorList>
    </citation>
    <scope>NUCLEOTIDE SEQUENCE</scope>
    <source>
        <strain evidence="1">AS29M-1</strain>
    </source>
</reference>
<keyword evidence="2" id="KW-1185">Reference proteome</keyword>
<dbReference type="Gene3D" id="1.20.1260.10">
    <property type="match status" value="1"/>
</dbReference>
<dbReference type="PIRSF" id="PIRSF037834">
    <property type="entry name" value="PA_CoA_Oase3"/>
    <property type="match status" value="1"/>
</dbReference>
<dbReference type="GO" id="GO:0005829">
    <property type="term" value="C:cytosol"/>
    <property type="evidence" value="ECO:0007669"/>
    <property type="project" value="TreeGrafter"/>
</dbReference>
<name>A0A916JJS3_9FLAO</name>